<sequence length="252" mass="27536">MTDTTRESDQIIRAAKHSLVVQREGGTHRPGDSIGAGSASAKRKNWLKRAKYFAGAVLTILVSASIAGVILDGIGFVGVMMVALAVMAAAGLFSNFPKVKVPKRSELSKGDPKQMVARTELWLESQRPALPPPAVQVVDQLGVQLDALGLQLETVDPNHPSVREVRELVGEYIPETIDNYRKVPEHLRAQDHAGKTADERLTDSLGKLSNEVDRVTRRLAEGALDDLAIKDRYLEYRYGGDELIEDMTGKAN</sequence>
<dbReference type="RefSeq" id="WP_190788265.1">
    <property type="nucleotide sequence ID" value="NZ_JACXLC010000001.1"/>
</dbReference>
<comment type="caution">
    <text evidence="2">The sequence shown here is derived from an EMBL/GenBank/DDBJ whole genome shotgun (WGS) entry which is preliminary data.</text>
</comment>
<feature type="transmembrane region" description="Helical" evidence="1">
    <location>
        <begin position="76"/>
        <end position="96"/>
    </location>
</feature>
<reference evidence="2 3" key="1">
    <citation type="submission" date="2020-09" db="EMBL/GenBank/DDBJ databases">
        <authorList>
            <person name="Yoon J.-W."/>
        </authorList>
    </citation>
    <scope>NUCLEOTIDE SEQUENCE [LARGE SCALE GENOMIC DNA]</scope>
    <source>
        <strain evidence="2 3">KMU-140</strain>
    </source>
</reference>
<keyword evidence="1" id="KW-0472">Membrane</keyword>
<evidence type="ECO:0000313" key="3">
    <source>
        <dbReference type="Proteomes" id="UP000635384"/>
    </source>
</evidence>
<evidence type="ECO:0000313" key="2">
    <source>
        <dbReference type="EMBL" id="MBD2842837.1"/>
    </source>
</evidence>
<protein>
    <recommendedName>
        <fullName evidence="4">5-bromo-4-chloroindolyl phosphate hydrolysis protein</fullName>
    </recommendedName>
</protein>
<feature type="transmembrane region" description="Helical" evidence="1">
    <location>
        <begin position="52"/>
        <end position="70"/>
    </location>
</feature>
<dbReference type="Proteomes" id="UP000635384">
    <property type="component" value="Unassembled WGS sequence"/>
</dbReference>
<evidence type="ECO:0000256" key="1">
    <source>
        <dbReference type="SAM" id="Phobius"/>
    </source>
</evidence>
<gene>
    <name evidence="2" type="ORF">IB285_11295</name>
</gene>
<keyword evidence="3" id="KW-1185">Reference proteome</keyword>
<keyword evidence="1" id="KW-0812">Transmembrane</keyword>
<proteinExistence type="predicted"/>
<keyword evidence="1" id="KW-1133">Transmembrane helix</keyword>
<organism evidence="2 3">
    <name type="scientific">Erythrobacter rubeus</name>
    <dbReference type="NCBI Taxonomy" id="2760803"/>
    <lineage>
        <taxon>Bacteria</taxon>
        <taxon>Pseudomonadati</taxon>
        <taxon>Pseudomonadota</taxon>
        <taxon>Alphaproteobacteria</taxon>
        <taxon>Sphingomonadales</taxon>
        <taxon>Erythrobacteraceae</taxon>
        <taxon>Erythrobacter/Porphyrobacter group</taxon>
        <taxon>Erythrobacter</taxon>
    </lineage>
</organism>
<name>A0ABR8KQ44_9SPHN</name>
<accession>A0ABR8KQ44</accession>
<evidence type="ECO:0008006" key="4">
    <source>
        <dbReference type="Google" id="ProtNLM"/>
    </source>
</evidence>
<dbReference type="EMBL" id="JACXLC010000001">
    <property type="protein sequence ID" value="MBD2842837.1"/>
    <property type="molecule type" value="Genomic_DNA"/>
</dbReference>